<evidence type="ECO:0000256" key="1">
    <source>
        <dbReference type="SAM" id="MobiDB-lite"/>
    </source>
</evidence>
<dbReference type="InterPro" id="IPR009072">
    <property type="entry name" value="Histone-fold"/>
</dbReference>
<organism evidence="3 4">
    <name type="scientific">Rotaria sordida</name>
    <dbReference type="NCBI Taxonomy" id="392033"/>
    <lineage>
        <taxon>Eukaryota</taxon>
        <taxon>Metazoa</taxon>
        <taxon>Spiralia</taxon>
        <taxon>Gnathifera</taxon>
        <taxon>Rotifera</taxon>
        <taxon>Eurotatoria</taxon>
        <taxon>Bdelloidea</taxon>
        <taxon>Philodinida</taxon>
        <taxon>Philodinidae</taxon>
        <taxon>Rotaria</taxon>
    </lineage>
</organism>
<evidence type="ECO:0000313" key="2">
    <source>
        <dbReference type="EMBL" id="CAF1156694.1"/>
    </source>
</evidence>
<sequence length="136" mass="15872">MSDEIDDLSFPNEYDLCFYFNINNKILSSFESANQYPTNPKRKTVTVQHIFKPLETNQFYMVIQPLQQALKESTAENNDEEDNNQLEEPQNDSNRNKYPFIFYKKRPFILVNIDSGVTILHLDSRPLTDTSIGKSL</sequence>
<feature type="region of interest" description="Disordered" evidence="1">
    <location>
        <begin position="70"/>
        <end position="96"/>
    </location>
</feature>
<reference evidence="3" key="1">
    <citation type="submission" date="2021-02" db="EMBL/GenBank/DDBJ databases">
        <authorList>
            <person name="Nowell W R."/>
        </authorList>
    </citation>
    <scope>NUCLEOTIDE SEQUENCE</scope>
</reference>
<dbReference type="GO" id="GO:0046982">
    <property type="term" value="F:protein heterodimerization activity"/>
    <property type="evidence" value="ECO:0007669"/>
    <property type="project" value="InterPro"/>
</dbReference>
<evidence type="ECO:0000313" key="3">
    <source>
        <dbReference type="EMBL" id="CAF1170146.1"/>
    </source>
</evidence>
<gene>
    <name evidence="2" type="ORF">JXQ802_LOCUS22031</name>
    <name evidence="3" type="ORF">PYM288_LOCUS23229</name>
</gene>
<dbReference type="Proteomes" id="UP000663854">
    <property type="component" value="Unassembled WGS sequence"/>
</dbReference>
<dbReference type="EMBL" id="CAJNOH010001058">
    <property type="protein sequence ID" value="CAF1170146.1"/>
    <property type="molecule type" value="Genomic_DNA"/>
</dbReference>
<dbReference type="SUPFAM" id="SSF47113">
    <property type="entry name" value="Histone-fold"/>
    <property type="match status" value="1"/>
</dbReference>
<evidence type="ECO:0000313" key="5">
    <source>
        <dbReference type="Proteomes" id="UP000663870"/>
    </source>
</evidence>
<dbReference type="AlphaFoldDB" id="A0A814U8D1"/>
<dbReference type="EMBL" id="CAJNOL010000661">
    <property type="protein sequence ID" value="CAF1156694.1"/>
    <property type="molecule type" value="Genomic_DNA"/>
</dbReference>
<proteinExistence type="predicted"/>
<keyword evidence="5" id="KW-1185">Reference proteome</keyword>
<evidence type="ECO:0000313" key="4">
    <source>
        <dbReference type="Proteomes" id="UP000663854"/>
    </source>
</evidence>
<comment type="caution">
    <text evidence="3">The sequence shown here is derived from an EMBL/GenBank/DDBJ whole genome shotgun (WGS) entry which is preliminary data.</text>
</comment>
<accession>A0A814U8D1</accession>
<dbReference type="Gene3D" id="1.10.20.10">
    <property type="entry name" value="Histone, subunit A"/>
    <property type="match status" value="1"/>
</dbReference>
<name>A0A814U8D1_9BILA</name>
<protein>
    <submittedName>
        <fullName evidence="3">Uncharacterized protein</fullName>
    </submittedName>
</protein>
<dbReference type="Proteomes" id="UP000663870">
    <property type="component" value="Unassembled WGS sequence"/>
</dbReference>